<organism evidence="2 3">
    <name type="scientific">Armillaria solidipes</name>
    <dbReference type="NCBI Taxonomy" id="1076256"/>
    <lineage>
        <taxon>Eukaryota</taxon>
        <taxon>Fungi</taxon>
        <taxon>Dikarya</taxon>
        <taxon>Basidiomycota</taxon>
        <taxon>Agaricomycotina</taxon>
        <taxon>Agaricomycetes</taxon>
        <taxon>Agaricomycetidae</taxon>
        <taxon>Agaricales</taxon>
        <taxon>Marasmiineae</taxon>
        <taxon>Physalacriaceae</taxon>
        <taxon>Armillaria</taxon>
    </lineage>
</organism>
<evidence type="ECO:0000313" key="3">
    <source>
        <dbReference type="Proteomes" id="UP000218334"/>
    </source>
</evidence>
<evidence type="ECO:0000256" key="1">
    <source>
        <dbReference type="SAM" id="MobiDB-lite"/>
    </source>
</evidence>
<feature type="region of interest" description="Disordered" evidence="1">
    <location>
        <begin position="1"/>
        <end position="102"/>
    </location>
</feature>
<dbReference type="STRING" id="1076256.A0A2H3BJH0"/>
<dbReference type="EMBL" id="KZ293425">
    <property type="protein sequence ID" value="PBK71041.1"/>
    <property type="molecule type" value="Genomic_DNA"/>
</dbReference>
<dbReference type="Proteomes" id="UP000218334">
    <property type="component" value="Unassembled WGS sequence"/>
</dbReference>
<feature type="compositionally biased region" description="Basic and acidic residues" evidence="1">
    <location>
        <begin position="1"/>
        <end position="16"/>
    </location>
</feature>
<keyword evidence="3" id="KW-1185">Reference proteome</keyword>
<accession>A0A2H3BJH0</accession>
<evidence type="ECO:0000313" key="2">
    <source>
        <dbReference type="EMBL" id="PBK71041.1"/>
    </source>
</evidence>
<gene>
    <name evidence="2" type="ORF">ARMSODRAFT_1017808</name>
</gene>
<name>A0A2H3BJH0_9AGAR</name>
<feature type="region of interest" description="Disordered" evidence="1">
    <location>
        <begin position="143"/>
        <end position="174"/>
    </location>
</feature>
<sequence length="359" mass="39075">MADLEVAPHSKEKKPSQDGNNGNGNGNNRTSSKKNKPNNNNGKGYSHYKNGPRNGGSAPLGHSMGHNQALSSFKGGSGNKPPHRGCNRGGGKPSTSSGSGSKILAYSAHGMHYDLAEGNLRKLAETMESADHISIGMMFMPDEDDGQLQAQDSDNENIPDLEPVSETDDSGSSDYELDSEWALRVMEELYTPPAEPADEAVPSVGSSNALHEPELNDLEVFISDFGSIECNVTLPVPEIENFGLQWSKEDACSKDRNSKPLYCWADDAKKVFGYLETGYSNFILCQGVDLCWHPTSIGDFYQYATEMSLNHDAPYPGDELRWEAVSSHRFGVFHLNEDTFTVADTESGHGELTISAFLL</sequence>
<proteinExistence type="predicted"/>
<protein>
    <submittedName>
        <fullName evidence="2">Uncharacterized protein</fullName>
    </submittedName>
</protein>
<feature type="compositionally biased region" description="Acidic residues" evidence="1">
    <location>
        <begin position="153"/>
        <end position="174"/>
    </location>
</feature>
<reference evidence="3" key="1">
    <citation type="journal article" date="2017" name="Nat. Ecol. Evol.">
        <title>Genome expansion and lineage-specific genetic innovations in the forest pathogenic fungi Armillaria.</title>
        <authorList>
            <person name="Sipos G."/>
            <person name="Prasanna A.N."/>
            <person name="Walter M.C."/>
            <person name="O'Connor E."/>
            <person name="Balint B."/>
            <person name="Krizsan K."/>
            <person name="Kiss B."/>
            <person name="Hess J."/>
            <person name="Varga T."/>
            <person name="Slot J."/>
            <person name="Riley R."/>
            <person name="Boka B."/>
            <person name="Rigling D."/>
            <person name="Barry K."/>
            <person name="Lee J."/>
            <person name="Mihaltcheva S."/>
            <person name="LaButti K."/>
            <person name="Lipzen A."/>
            <person name="Waldron R."/>
            <person name="Moloney N.M."/>
            <person name="Sperisen C."/>
            <person name="Kredics L."/>
            <person name="Vagvoelgyi C."/>
            <person name="Patrignani A."/>
            <person name="Fitzpatrick D."/>
            <person name="Nagy I."/>
            <person name="Doyle S."/>
            <person name="Anderson J.B."/>
            <person name="Grigoriev I.V."/>
            <person name="Gueldener U."/>
            <person name="Muensterkoetter M."/>
            <person name="Nagy L.G."/>
        </authorList>
    </citation>
    <scope>NUCLEOTIDE SEQUENCE [LARGE SCALE GENOMIC DNA]</scope>
    <source>
        <strain evidence="3">28-4</strain>
    </source>
</reference>
<dbReference type="AlphaFoldDB" id="A0A2H3BJH0"/>